<evidence type="ECO:0000256" key="3">
    <source>
        <dbReference type="ARBA" id="ARBA00022605"/>
    </source>
</evidence>
<dbReference type="InterPro" id="IPR001086">
    <property type="entry name" value="Preph_deHydtase"/>
</dbReference>
<keyword evidence="3" id="KW-0028">Amino-acid biosynthesis</keyword>
<reference evidence="11" key="1">
    <citation type="submission" date="2015-07" db="EMBL/GenBank/DDBJ databases">
        <title>Genome sequencing of Sunxiuqinia dokdonensis strain SK.</title>
        <authorList>
            <person name="Ahn S."/>
            <person name="Kim B.-C."/>
        </authorList>
    </citation>
    <scope>NUCLEOTIDE SEQUENCE [LARGE SCALE GENOMIC DNA]</scope>
    <source>
        <strain evidence="11">SK</strain>
    </source>
</reference>
<feature type="domain" description="Prephenate dehydratase" evidence="8">
    <location>
        <begin position="3"/>
        <end position="182"/>
    </location>
</feature>
<dbReference type="RefSeq" id="WP_053179354.1">
    <property type="nucleotide sequence ID" value="NZ_LGIA01000022.1"/>
</dbReference>
<dbReference type="CDD" id="cd04905">
    <property type="entry name" value="ACT_CM-PDT"/>
    <property type="match status" value="1"/>
</dbReference>
<dbReference type="Gene3D" id="3.30.70.260">
    <property type="match status" value="1"/>
</dbReference>
<name>A0A0L8VEH4_9BACT</name>
<keyword evidence="4" id="KW-0057">Aromatic amino acid biosynthesis</keyword>
<evidence type="ECO:0000256" key="7">
    <source>
        <dbReference type="ARBA" id="ARBA00047848"/>
    </source>
</evidence>
<accession>A0A0L8VEH4</accession>
<dbReference type="Pfam" id="PF00800">
    <property type="entry name" value="PDT"/>
    <property type="match status" value="1"/>
</dbReference>
<dbReference type="SUPFAM" id="SSF55021">
    <property type="entry name" value="ACT-like"/>
    <property type="match status" value="1"/>
</dbReference>
<dbReference type="UniPathway" id="UPA00121">
    <property type="reaction ID" value="UER00345"/>
</dbReference>
<dbReference type="PANTHER" id="PTHR21022">
    <property type="entry name" value="PREPHENATE DEHYDRATASE P PROTEIN"/>
    <property type="match status" value="1"/>
</dbReference>
<evidence type="ECO:0000313" key="11">
    <source>
        <dbReference type="Proteomes" id="UP000036958"/>
    </source>
</evidence>
<sequence length="279" mass="31585">MKKIAIQGIAGSFHEDAARNYFGDEEIEIVECRSFQSVCELIDTDQVDIAVMAIENSIAGSIIQNYSLIRDYHLRIIGEIYIHIQMNLMMLPGAKPEDIKTIYSHPIAIRQCAEYIEKYFPEAKIRENQDTAASGKLLVEEKLTDAAAIGNLRTAEIYGLNVIDKGIESNKKNYTRFWILSKHANHAEENNKASICFEVGHYYGALAKVLNIFAENKINLNRILSVPILGKPNEYTIHVDVEWDTTANYEHAIHLILKNVSSLSILGEYVRGELEIQNQ</sequence>
<evidence type="ECO:0000256" key="4">
    <source>
        <dbReference type="ARBA" id="ARBA00023141"/>
    </source>
</evidence>
<dbReference type="CDD" id="cd13631">
    <property type="entry name" value="PBP2_Ct-PDT_like"/>
    <property type="match status" value="1"/>
</dbReference>
<comment type="caution">
    <text evidence="10">The sequence shown here is derived from an EMBL/GenBank/DDBJ whole genome shotgun (WGS) entry which is preliminary data.</text>
</comment>
<comment type="catalytic activity">
    <reaction evidence="7">
        <text>prephenate + H(+) = 3-phenylpyruvate + CO2 + H2O</text>
        <dbReference type="Rhea" id="RHEA:21648"/>
        <dbReference type="ChEBI" id="CHEBI:15377"/>
        <dbReference type="ChEBI" id="CHEBI:15378"/>
        <dbReference type="ChEBI" id="CHEBI:16526"/>
        <dbReference type="ChEBI" id="CHEBI:18005"/>
        <dbReference type="ChEBI" id="CHEBI:29934"/>
        <dbReference type="EC" id="4.2.1.51"/>
    </reaction>
</comment>
<keyword evidence="5" id="KW-0584">Phenylalanine biosynthesis</keyword>
<evidence type="ECO:0000259" key="8">
    <source>
        <dbReference type="PROSITE" id="PS51171"/>
    </source>
</evidence>
<dbReference type="OrthoDB" id="9802281at2"/>
<dbReference type="InterPro" id="IPR045865">
    <property type="entry name" value="ACT-like_dom_sf"/>
</dbReference>
<dbReference type="GO" id="GO:0005737">
    <property type="term" value="C:cytoplasm"/>
    <property type="evidence" value="ECO:0007669"/>
    <property type="project" value="TreeGrafter"/>
</dbReference>
<dbReference type="Proteomes" id="UP000036958">
    <property type="component" value="Unassembled WGS sequence"/>
</dbReference>
<dbReference type="Gene3D" id="3.40.190.10">
    <property type="entry name" value="Periplasmic binding protein-like II"/>
    <property type="match status" value="2"/>
</dbReference>
<feature type="domain" description="ACT" evidence="9">
    <location>
        <begin position="194"/>
        <end position="272"/>
    </location>
</feature>
<evidence type="ECO:0000256" key="5">
    <source>
        <dbReference type="ARBA" id="ARBA00023222"/>
    </source>
</evidence>
<evidence type="ECO:0000259" key="9">
    <source>
        <dbReference type="PROSITE" id="PS51671"/>
    </source>
</evidence>
<dbReference type="SUPFAM" id="SSF53850">
    <property type="entry name" value="Periplasmic binding protein-like II"/>
    <property type="match status" value="1"/>
</dbReference>
<evidence type="ECO:0000313" key="10">
    <source>
        <dbReference type="EMBL" id="KOH46743.1"/>
    </source>
</evidence>
<dbReference type="AlphaFoldDB" id="A0A0L8VEH4"/>
<organism evidence="10 11">
    <name type="scientific">Sunxiuqinia dokdonensis</name>
    <dbReference type="NCBI Taxonomy" id="1409788"/>
    <lineage>
        <taxon>Bacteria</taxon>
        <taxon>Pseudomonadati</taxon>
        <taxon>Bacteroidota</taxon>
        <taxon>Bacteroidia</taxon>
        <taxon>Marinilabiliales</taxon>
        <taxon>Prolixibacteraceae</taxon>
        <taxon>Sunxiuqinia</taxon>
    </lineage>
</organism>
<dbReference type="PROSITE" id="PS51171">
    <property type="entry name" value="PREPHENATE_DEHYDR_3"/>
    <property type="match status" value="1"/>
</dbReference>
<proteinExistence type="predicted"/>
<comment type="pathway">
    <text evidence="1">Amino-acid biosynthesis; L-phenylalanine biosynthesis; phenylpyruvate from prephenate: step 1/1.</text>
</comment>
<dbReference type="STRING" id="1409788.NC99_04590"/>
<dbReference type="PROSITE" id="PS51671">
    <property type="entry name" value="ACT"/>
    <property type="match status" value="1"/>
</dbReference>
<dbReference type="EC" id="4.2.1.51" evidence="2"/>
<keyword evidence="11" id="KW-1185">Reference proteome</keyword>
<dbReference type="GO" id="GO:0004664">
    <property type="term" value="F:prephenate dehydratase activity"/>
    <property type="evidence" value="ECO:0007669"/>
    <property type="project" value="UniProtKB-EC"/>
</dbReference>
<dbReference type="GO" id="GO:0009094">
    <property type="term" value="P:L-phenylalanine biosynthetic process"/>
    <property type="evidence" value="ECO:0007669"/>
    <property type="project" value="UniProtKB-UniPathway"/>
</dbReference>
<protein>
    <recommendedName>
        <fullName evidence="2">prephenate dehydratase</fullName>
        <ecNumber evidence="2">4.2.1.51</ecNumber>
    </recommendedName>
</protein>
<evidence type="ECO:0000256" key="6">
    <source>
        <dbReference type="ARBA" id="ARBA00023239"/>
    </source>
</evidence>
<dbReference type="EMBL" id="LGIA01000022">
    <property type="protein sequence ID" value="KOH46743.1"/>
    <property type="molecule type" value="Genomic_DNA"/>
</dbReference>
<dbReference type="PATRIC" id="fig|1409788.3.peg.476"/>
<keyword evidence="6 10" id="KW-0456">Lyase</keyword>
<dbReference type="PANTHER" id="PTHR21022:SF19">
    <property type="entry name" value="PREPHENATE DEHYDRATASE-RELATED"/>
    <property type="match status" value="1"/>
</dbReference>
<dbReference type="InterPro" id="IPR002912">
    <property type="entry name" value="ACT_dom"/>
</dbReference>
<gene>
    <name evidence="10" type="ORF">NC99_04590</name>
</gene>
<evidence type="ECO:0000256" key="2">
    <source>
        <dbReference type="ARBA" id="ARBA00013147"/>
    </source>
</evidence>
<evidence type="ECO:0000256" key="1">
    <source>
        <dbReference type="ARBA" id="ARBA00004741"/>
    </source>
</evidence>